<comment type="catalytic activity">
    <reaction evidence="6">
        <text>ATP + (deoxyribonucleotide)n-3'-hydroxyl + 5'-phospho-(deoxyribonucleotide)m = (deoxyribonucleotide)n+m + AMP + diphosphate.</text>
        <dbReference type="EC" id="6.5.1.1"/>
    </reaction>
</comment>
<dbReference type="EMBL" id="VWXX01000010">
    <property type="protein sequence ID" value="KAA6185395.1"/>
    <property type="molecule type" value="Genomic_DNA"/>
</dbReference>
<dbReference type="PANTHER" id="PTHR47810">
    <property type="entry name" value="DNA LIGASE"/>
    <property type="match status" value="1"/>
</dbReference>
<dbReference type="InterPro" id="IPR012310">
    <property type="entry name" value="DNA_ligase_ATP-dep_cent"/>
</dbReference>
<dbReference type="Pfam" id="PF14743">
    <property type="entry name" value="DNA_ligase_OB_2"/>
    <property type="match status" value="1"/>
</dbReference>
<evidence type="ECO:0000256" key="1">
    <source>
        <dbReference type="ARBA" id="ARBA00001968"/>
    </source>
</evidence>
<dbReference type="CDD" id="cd08041">
    <property type="entry name" value="OBF_kDNA_ligase_like"/>
    <property type="match status" value="1"/>
</dbReference>
<protein>
    <submittedName>
        <fullName evidence="9">DNA ligase</fullName>
    </submittedName>
</protein>
<evidence type="ECO:0000313" key="9">
    <source>
        <dbReference type="EMBL" id="KAA6185395.1"/>
    </source>
</evidence>
<organism evidence="9 10">
    <name type="scientific">Thiohalocapsa marina</name>
    <dbReference type="NCBI Taxonomy" id="424902"/>
    <lineage>
        <taxon>Bacteria</taxon>
        <taxon>Pseudomonadati</taxon>
        <taxon>Pseudomonadota</taxon>
        <taxon>Gammaproteobacteria</taxon>
        <taxon>Chromatiales</taxon>
        <taxon>Chromatiaceae</taxon>
        <taxon>Thiohalocapsa</taxon>
    </lineage>
</organism>
<dbReference type="NCBIfam" id="NF006592">
    <property type="entry name" value="PRK09125.1"/>
    <property type="match status" value="1"/>
</dbReference>
<dbReference type="InterPro" id="IPR050326">
    <property type="entry name" value="NAD_dep_DNA_ligaseB"/>
</dbReference>
<dbReference type="SUPFAM" id="SSF56091">
    <property type="entry name" value="DNA ligase/mRNA capping enzyme, catalytic domain"/>
    <property type="match status" value="1"/>
</dbReference>
<comment type="cofactor">
    <cofactor evidence="1">
        <name>a divalent metal cation</name>
        <dbReference type="ChEBI" id="CHEBI:60240"/>
    </cofactor>
</comment>
<dbReference type="PROSITE" id="PS50160">
    <property type="entry name" value="DNA_LIGASE_A3"/>
    <property type="match status" value="1"/>
</dbReference>
<dbReference type="GO" id="GO:0006310">
    <property type="term" value="P:DNA recombination"/>
    <property type="evidence" value="ECO:0007669"/>
    <property type="project" value="InterPro"/>
</dbReference>
<evidence type="ECO:0000259" key="8">
    <source>
        <dbReference type="PROSITE" id="PS50160"/>
    </source>
</evidence>
<dbReference type="GO" id="GO:0006260">
    <property type="term" value="P:DNA replication"/>
    <property type="evidence" value="ECO:0007669"/>
    <property type="project" value="UniProtKB-KW"/>
</dbReference>
<keyword evidence="7" id="KW-0732">Signal</keyword>
<evidence type="ECO:0000256" key="5">
    <source>
        <dbReference type="ARBA" id="ARBA00023204"/>
    </source>
</evidence>
<feature type="domain" description="ATP-dependent DNA ligase family profile" evidence="8">
    <location>
        <begin position="156"/>
        <end position="258"/>
    </location>
</feature>
<evidence type="ECO:0000256" key="4">
    <source>
        <dbReference type="ARBA" id="ARBA00022763"/>
    </source>
</evidence>
<dbReference type="GO" id="GO:0003910">
    <property type="term" value="F:DNA ligase (ATP) activity"/>
    <property type="evidence" value="ECO:0007669"/>
    <property type="project" value="UniProtKB-EC"/>
</dbReference>
<name>A0A5M8FRF5_9GAMM</name>
<dbReference type="Gene3D" id="3.30.470.30">
    <property type="entry name" value="DNA ligase/mRNA capping enzyme"/>
    <property type="match status" value="1"/>
</dbReference>
<evidence type="ECO:0000256" key="6">
    <source>
        <dbReference type="ARBA" id="ARBA00034003"/>
    </source>
</evidence>
<gene>
    <name evidence="9" type="ORF">F2Q65_08965</name>
</gene>
<keyword evidence="2 9" id="KW-0436">Ligase</keyword>
<dbReference type="SUPFAM" id="SSF50249">
    <property type="entry name" value="Nucleic acid-binding proteins"/>
    <property type="match status" value="1"/>
</dbReference>
<keyword evidence="3" id="KW-0235">DNA replication</keyword>
<evidence type="ECO:0000256" key="3">
    <source>
        <dbReference type="ARBA" id="ARBA00022705"/>
    </source>
</evidence>
<proteinExistence type="predicted"/>
<keyword evidence="4" id="KW-0227">DNA damage</keyword>
<dbReference type="Proteomes" id="UP000322981">
    <property type="component" value="Unassembled WGS sequence"/>
</dbReference>
<keyword evidence="10" id="KW-1185">Reference proteome</keyword>
<evidence type="ECO:0000313" key="10">
    <source>
        <dbReference type="Proteomes" id="UP000322981"/>
    </source>
</evidence>
<feature type="chain" id="PRO_5024388909" evidence="7">
    <location>
        <begin position="23"/>
        <end position="308"/>
    </location>
</feature>
<comment type="caution">
    <text evidence="9">The sequence shown here is derived from an EMBL/GenBank/DDBJ whole genome shotgun (WGS) entry which is preliminary data.</text>
</comment>
<dbReference type="RefSeq" id="WP_150092549.1">
    <property type="nucleotide sequence ID" value="NZ_JBFUOH010000125.1"/>
</dbReference>
<dbReference type="OrthoDB" id="9782700at2"/>
<dbReference type="CDD" id="cd07896">
    <property type="entry name" value="Adenylation_kDNA_ligase_like"/>
    <property type="match status" value="1"/>
</dbReference>
<dbReference type="InterPro" id="IPR029319">
    <property type="entry name" value="DNA_ligase_OB"/>
</dbReference>
<dbReference type="AlphaFoldDB" id="A0A5M8FRF5"/>
<dbReference type="Pfam" id="PF01068">
    <property type="entry name" value="DNA_ligase_A_M"/>
    <property type="match status" value="1"/>
</dbReference>
<evidence type="ECO:0000256" key="2">
    <source>
        <dbReference type="ARBA" id="ARBA00022598"/>
    </source>
</evidence>
<dbReference type="GO" id="GO:0005524">
    <property type="term" value="F:ATP binding"/>
    <property type="evidence" value="ECO:0007669"/>
    <property type="project" value="InterPro"/>
</dbReference>
<evidence type="ECO:0000256" key="7">
    <source>
        <dbReference type="SAM" id="SignalP"/>
    </source>
</evidence>
<dbReference type="InterPro" id="IPR012340">
    <property type="entry name" value="NA-bd_OB-fold"/>
</dbReference>
<reference evidence="9 10" key="1">
    <citation type="submission" date="2019-09" db="EMBL/GenBank/DDBJ databases">
        <title>Whole-genome sequence of the purple sulfur bacterium Thiohalocapsa marina DSM 19078.</title>
        <authorList>
            <person name="Kyndt J.A."/>
            <person name="Meyer T.E."/>
        </authorList>
    </citation>
    <scope>NUCLEOTIDE SEQUENCE [LARGE SCALE GENOMIC DNA]</scope>
    <source>
        <strain evidence="9 10">DSM 19078</strain>
    </source>
</reference>
<dbReference type="GO" id="GO:0006281">
    <property type="term" value="P:DNA repair"/>
    <property type="evidence" value="ECO:0007669"/>
    <property type="project" value="UniProtKB-KW"/>
</dbReference>
<feature type="signal peptide" evidence="7">
    <location>
        <begin position="1"/>
        <end position="22"/>
    </location>
</feature>
<dbReference type="Gene3D" id="3.30.1490.70">
    <property type="match status" value="1"/>
</dbReference>
<accession>A0A5M8FRF5</accession>
<sequence length="308" mass="33513">MTTHWTRAALSLIALGMLRAQALANAEPTDCGEGSSTRGGDCSNPVAGFRAMPPDLTLAEVYSPGVDLADYLVSEKFDGVRAYWDGTRLITRGGLVINAPAWFTDGFPDVPLDGELWMGRGSFAKVSGTARRLEPELDAWQRVRYVLFDLPRHDGPFEARAAALQELLQGHANPHLGLAEQTVVADHAALMATLERVVADGGEGLMLHRRDAPYRAGRSDHLLKVKPYLEADARVIDHLPGRGKYQGMLGSLLVEEPDGTRFRIGTGFSDAERADPPPIGSLVSFKYHGRTVNGLPRFASYLRLADPL</sequence>
<keyword evidence="5" id="KW-0234">DNA repair</keyword>
<dbReference type="PANTHER" id="PTHR47810:SF1">
    <property type="entry name" value="DNA LIGASE B"/>
    <property type="match status" value="1"/>
</dbReference>
<dbReference type="Gene3D" id="2.40.50.140">
    <property type="entry name" value="Nucleic acid-binding proteins"/>
    <property type="match status" value="1"/>
</dbReference>